<evidence type="ECO:0000313" key="1">
    <source>
        <dbReference type="Ensembl" id="ENSCJAP00000081872.1"/>
    </source>
</evidence>
<sequence>QGSHSVTQSGVQWQDLSSLQSLPPGFKWFSCLSHQSSWDYRCVLPCQLIFVFLVEIGLHHVGQSGLKLLASCDPPTLASKSSGNSGMSQSRTFNNVGYYEKMLSKQ</sequence>
<dbReference type="PANTHER" id="PTHR46254:SF3">
    <property type="entry name" value="SECRETED PROTEIN"/>
    <property type="match status" value="1"/>
</dbReference>
<accession>A0A8I3W8L2</accession>
<dbReference type="PANTHER" id="PTHR46254">
    <property type="entry name" value="PROTEIN GVQW1-RELATED"/>
    <property type="match status" value="1"/>
</dbReference>
<dbReference type="Ensembl" id="ENSCJAT00000138430.1">
    <property type="protein sequence ID" value="ENSCJAP00000081872.1"/>
    <property type="gene ID" value="ENSCJAG00000074141.1"/>
</dbReference>
<evidence type="ECO:0000313" key="2">
    <source>
        <dbReference type="Proteomes" id="UP000008225"/>
    </source>
</evidence>
<dbReference type="AlphaFoldDB" id="A0A8I3W8L2"/>
<dbReference type="Proteomes" id="UP000008225">
    <property type="component" value="Chromosome 15"/>
</dbReference>
<keyword evidence="2" id="KW-1185">Reference proteome</keyword>
<proteinExistence type="predicted"/>
<reference evidence="1 2" key="1">
    <citation type="submission" date="2009-03" db="EMBL/GenBank/DDBJ databases">
        <authorList>
            <person name="Warren W."/>
            <person name="Ye L."/>
            <person name="Minx P."/>
            <person name="Worley K."/>
            <person name="Gibbs R."/>
            <person name="Wilson R.K."/>
        </authorList>
    </citation>
    <scope>NUCLEOTIDE SEQUENCE [LARGE SCALE GENOMIC DNA]</scope>
</reference>
<dbReference type="PRINTS" id="PR02045">
    <property type="entry name" value="F138DOMAIN"/>
</dbReference>
<reference evidence="1" key="3">
    <citation type="submission" date="2025-09" db="UniProtKB">
        <authorList>
            <consortium name="Ensembl"/>
        </authorList>
    </citation>
    <scope>IDENTIFICATION</scope>
</reference>
<dbReference type="OMA" id="FYLFFEM"/>
<name>A0A8I3W8L2_CALJA</name>
<dbReference type="GeneTree" id="ENSGT00940000167556"/>
<protein>
    <submittedName>
        <fullName evidence="1">Uncharacterized protein</fullName>
    </submittedName>
</protein>
<organism evidence="1 2">
    <name type="scientific">Callithrix jacchus</name>
    <name type="common">White-tufted-ear marmoset</name>
    <name type="synonym">Simia Jacchus</name>
    <dbReference type="NCBI Taxonomy" id="9483"/>
    <lineage>
        <taxon>Eukaryota</taxon>
        <taxon>Metazoa</taxon>
        <taxon>Chordata</taxon>
        <taxon>Craniata</taxon>
        <taxon>Vertebrata</taxon>
        <taxon>Euteleostomi</taxon>
        <taxon>Mammalia</taxon>
        <taxon>Eutheria</taxon>
        <taxon>Euarchontoglires</taxon>
        <taxon>Primates</taxon>
        <taxon>Haplorrhini</taxon>
        <taxon>Platyrrhini</taxon>
        <taxon>Cebidae</taxon>
        <taxon>Callitrichinae</taxon>
        <taxon>Callithrix</taxon>
        <taxon>Callithrix</taxon>
    </lineage>
</organism>
<reference evidence="1" key="2">
    <citation type="submission" date="2025-08" db="UniProtKB">
        <authorList>
            <consortium name="Ensembl"/>
        </authorList>
    </citation>
    <scope>IDENTIFICATION</scope>
</reference>